<evidence type="ECO:0000313" key="9">
    <source>
        <dbReference type="EMBL" id="MST68040.1"/>
    </source>
</evidence>
<comment type="caution">
    <text evidence="9">The sequence shown here is derived from an EMBL/GenBank/DDBJ whole genome shotgun (WGS) entry which is preliminary data.</text>
</comment>
<dbReference type="InterPro" id="IPR004447">
    <property type="entry name" value="Peptidase_S41A"/>
</dbReference>
<dbReference type="GO" id="GO:0008236">
    <property type="term" value="F:serine-type peptidase activity"/>
    <property type="evidence" value="ECO:0007669"/>
    <property type="project" value="UniProtKB-KW"/>
</dbReference>
<keyword evidence="4 5" id="KW-0720">Serine protease</keyword>
<feature type="region of interest" description="Disordered" evidence="6">
    <location>
        <begin position="472"/>
        <end position="501"/>
    </location>
</feature>
<dbReference type="InterPro" id="IPR041489">
    <property type="entry name" value="PDZ_6"/>
</dbReference>
<dbReference type="Pfam" id="PF03572">
    <property type="entry name" value="Peptidase_S41"/>
    <property type="match status" value="1"/>
</dbReference>
<evidence type="ECO:0000256" key="4">
    <source>
        <dbReference type="ARBA" id="ARBA00022825"/>
    </source>
</evidence>
<keyword evidence="7" id="KW-1133">Transmembrane helix</keyword>
<evidence type="ECO:0000256" key="3">
    <source>
        <dbReference type="ARBA" id="ARBA00022801"/>
    </source>
</evidence>
<dbReference type="GO" id="GO:0006508">
    <property type="term" value="P:proteolysis"/>
    <property type="evidence" value="ECO:0007669"/>
    <property type="project" value="UniProtKB-KW"/>
</dbReference>
<feature type="domain" description="PDZ" evidence="8">
    <location>
        <begin position="230"/>
        <end position="309"/>
    </location>
</feature>
<dbReference type="GO" id="GO:0030288">
    <property type="term" value="C:outer membrane-bounded periplasmic space"/>
    <property type="evidence" value="ECO:0007669"/>
    <property type="project" value="TreeGrafter"/>
</dbReference>
<dbReference type="SMART" id="SM00245">
    <property type="entry name" value="TSPc"/>
    <property type="match status" value="1"/>
</dbReference>
<evidence type="ECO:0000256" key="6">
    <source>
        <dbReference type="SAM" id="MobiDB-lite"/>
    </source>
</evidence>
<dbReference type="PANTHER" id="PTHR32060:SF30">
    <property type="entry name" value="CARBOXY-TERMINAL PROCESSING PROTEASE CTPA"/>
    <property type="match status" value="1"/>
</dbReference>
<keyword evidence="3 5" id="KW-0378">Hydrolase</keyword>
<dbReference type="SUPFAM" id="SSF52096">
    <property type="entry name" value="ClpP/crotonase"/>
    <property type="match status" value="1"/>
</dbReference>
<feature type="transmembrane region" description="Helical" evidence="7">
    <location>
        <begin position="120"/>
        <end position="144"/>
    </location>
</feature>
<sequence length="501" mass="54255">MSEKINETINNEEEVSLGLNPGAPSEQSGGMGLDPSGDLLEELRQEMNGEELGLEPGEKSEPEIPFRHPGNYDENKNGGAFQDDRIRRDNPDNDRKMNSASSSSTDKNSKSPVITLTRRMLVFFCLTALAAGCLLTLGGLKIFLSTDSGGRIVSSKTLKYYKDLDENWGKYYQIQKTIDQSGLYKTDRKKLDKAVAESIISSSPDPYAQYMTKEEYDSFSRKYIDSYTGIGISVEEGEGGHPQVGRVIEGGTAEEQGLKSGDKILTVDGHRVSSVKEASARLRGKAGTSVDLVVNRGGSQLKFRVARAEVQDKALEYRIYDKSSGTGYIHMMTFREGTSEELDRAIKDLKDQGCKKVIIDLRGNPGGIAREGIKCADLLLPACRIITVKKPSGKEKIYNSDSSNEQISYVLLTDGETASAAEILACAVKDNKGGKIIGSKTYGKGLIQGIYPQKDGSVLKITTEEYISPSGEKINGKGIEPDISASGDPVAQGAGILNGAQ</sequence>
<dbReference type="Gene3D" id="3.90.226.10">
    <property type="entry name" value="2-enoyl-CoA Hydratase, Chain A, domain 1"/>
    <property type="match status" value="1"/>
</dbReference>
<dbReference type="SUPFAM" id="SSF50156">
    <property type="entry name" value="PDZ domain-like"/>
    <property type="match status" value="1"/>
</dbReference>
<dbReference type="SMART" id="SM00228">
    <property type="entry name" value="PDZ"/>
    <property type="match status" value="1"/>
</dbReference>
<keyword evidence="7" id="KW-0472">Membrane</keyword>
<dbReference type="PANTHER" id="PTHR32060">
    <property type="entry name" value="TAIL-SPECIFIC PROTEASE"/>
    <property type="match status" value="1"/>
</dbReference>
<gene>
    <name evidence="9" type="ORF">FYJ66_00225</name>
</gene>
<keyword evidence="7" id="KW-0812">Transmembrane</keyword>
<evidence type="ECO:0000256" key="2">
    <source>
        <dbReference type="ARBA" id="ARBA00022670"/>
    </source>
</evidence>
<evidence type="ECO:0000259" key="8">
    <source>
        <dbReference type="PROSITE" id="PS50106"/>
    </source>
</evidence>
<dbReference type="InterPro" id="IPR001478">
    <property type="entry name" value="PDZ"/>
</dbReference>
<reference evidence="9" key="1">
    <citation type="submission" date="2019-09" db="EMBL/GenBank/DDBJ databases">
        <title>In-depth cultivation of the pig gut microbiome towards novel bacterial diversity and tailored functional studies.</title>
        <authorList>
            <person name="Wylensek D."/>
            <person name="Hitch T.C.A."/>
            <person name="Clavel T."/>
        </authorList>
    </citation>
    <scope>NUCLEOTIDE SEQUENCE</scope>
    <source>
        <strain evidence="9">RF-744-FAT-WT-3</strain>
    </source>
</reference>
<evidence type="ECO:0000256" key="1">
    <source>
        <dbReference type="ARBA" id="ARBA00009179"/>
    </source>
</evidence>
<comment type="similarity">
    <text evidence="1 5">Belongs to the peptidase S41A family.</text>
</comment>
<dbReference type="NCBIfam" id="TIGR00225">
    <property type="entry name" value="prc"/>
    <property type="match status" value="1"/>
</dbReference>
<organism evidence="9">
    <name type="scientific">Baileyella intestinalis</name>
    <dbReference type="NCBI Taxonomy" id="2606709"/>
    <lineage>
        <taxon>Bacteria</taxon>
        <taxon>Bacillati</taxon>
        <taxon>Bacillota</taxon>
        <taxon>Clostridia</taxon>
        <taxon>Peptostreptococcales</taxon>
        <taxon>Anaerovoracaceae</taxon>
        <taxon>Baileyella</taxon>
    </lineage>
</organism>
<dbReference type="PROSITE" id="PS50106">
    <property type="entry name" value="PDZ"/>
    <property type="match status" value="1"/>
</dbReference>
<protein>
    <submittedName>
        <fullName evidence="9">PDZ domain-containing protein</fullName>
    </submittedName>
</protein>
<feature type="compositionally biased region" description="Basic and acidic residues" evidence="6">
    <location>
        <begin position="56"/>
        <end position="97"/>
    </location>
</feature>
<dbReference type="AlphaFoldDB" id="A0A6A8M5S5"/>
<dbReference type="Pfam" id="PF17820">
    <property type="entry name" value="PDZ_6"/>
    <property type="match status" value="1"/>
</dbReference>
<dbReference type="GO" id="GO:0007165">
    <property type="term" value="P:signal transduction"/>
    <property type="evidence" value="ECO:0007669"/>
    <property type="project" value="TreeGrafter"/>
</dbReference>
<dbReference type="InterPro" id="IPR029045">
    <property type="entry name" value="ClpP/crotonase-like_dom_sf"/>
</dbReference>
<dbReference type="InterPro" id="IPR036034">
    <property type="entry name" value="PDZ_sf"/>
</dbReference>
<evidence type="ECO:0000256" key="7">
    <source>
        <dbReference type="SAM" id="Phobius"/>
    </source>
</evidence>
<dbReference type="CDD" id="cd07560">
    <property type="entry name" value="Peptidase_S41_CPP"/>
    <property type="match status" value="1"/>
</dbReference>
<dbReference type="CDD" id="cd06782">
    <property type="entry name" value="cpPDZ_CPP-like"/>
    <property type="match status" value="1"/>
</dbReference>
<name>A0A6A8M5S5_9FIRM</name>
<accession>A0A6A8M5S5</accession>
<evidence type="ECO:0000256" key="5">
    <source>
        <dbReference type="RuleBase" id="RU004404"/>
    </source>
</evidence>
<dbReference type="EMBL" id="VUNB01000001">
    <property type="protein sequence ID" value="MST68040.1"/>
    <property type="molecule type" value="Genomic_DNA"/>
</dbReference>
<dbReference type="Gene3D" id="3.30.750.44">
    <property type="match status" value="1"/>
</dbReference>
<feature type="region of interest" description="Disordered" evidence="6">
    <location>
        <begin position="1"/>
        <end position="111"/>
    </location>
</feature>
<dbReference type="Gene3D" id="2.30.42.10">
    <property type="match status" value="1"/>
</dbReference>
<dbReference type="GO" id="GO:0004175">
    <property type="term" value="F:endopeptidase activity"/>
    <property type="evidence" value="ECO:0007669"/>
    <property type="project" value="TreeGrafter"/>
</dbReference>
<keyword evidence="2 5" id="KW-0645">Protease</keyword>
<dbReference type="RefSeq" id="WP_154571521.1">
    <property type="nucleotide sequence ID" value="NZ_VUNB01000001.1"/>
</dbReference>
<proteinExistence type="inferred from homology"/>
<dbReference type="InterPro" id="IPR005151">
    <property type="entry name" value="Tail-specific_protease"/>
</dbReference>